<dbReference type="Gene3D" id="3.30.60.10">
    <property type="entry name" value="Endochitinase-like"/>
    <property type="match status" value="1"/>
</dbReference>
<dbReference type="InterPro" id="IPR001002">
    <property type="entry name" value="Chitin-bd_1"/>
</dbReference>
<keyword evidence="7" id="KW-0472">Membrane</keyword>
<dbReference type="InterPro" id="IPR011583">
    <property type="entry name" value="Chitinase_II/V-like_cat"/>
</dbReference>
<dbReference type="InterPro" id="IPR036465">
    <property type="entry name" value="vWFA_dom_sf"/>
</dbReference>
<name>A0A507AN32_9PEZI</name>
<keyword evidence="17" id="KW-1185">Reference proteome</keyword>
<keyword evidence="9" id="KW-0326">Glycosidase</keyword>
<evidence type="ECO:0000256" key="7">
    <source>
        <dbReference type="ARBA" id="ARBA00023136"/>
    </source>
</evidence>
<dbReference type="InterPro" id="IPR017853">
    <property type="entry name" value="GH"/>
</dbReference>
<keyword evidence="10" id="KW-1015">Disulfide bond</keyword>
<evidence type="ECO:0008006" key="18">
    <source>
        <dbReference type="Google" id="ProtNLM"/>
    </source>
</evidence>
<evidence type="ECO:0000256" key="11">
    <source>
        <dbReference type="SAM" id="MobiDB-lite"/>
    </source>
</evidence>
<evidence type="ECO:0000259" key="15">
    <source>
        <dbReference type="PROSITE" id="PS51910"/>
    </source>
</evidence>
<dbReference type="GeneID" id="41968567"/>
<dbReference type="Pfam" id="PF03663">
    <property type="entry name" value="Glyco_hydro_76"/>
    <property type="match status" value="1"/>
</dbReference>
<dbReference type="SUPFAM" id="SSF48208">
    <property type="entry name" value="Six-hairpin glycosidases"/>
    <property type="match status" value="1"/>
</dbReference>
<dbReference type="InterPro" id="IPR005198">
    <property type="entry name" value="Glyco_hydro_76"/>
</dbReference>
<feature type="region of interest" description="Disordered" evidence="11">
    <location>
        <begin position="1220"/>
        <end position="1316"/>
    </location>
</feature>
<keyword evidence="6" id="KW-0378">Hydrolase</keyword>
<evidence type="ECO:0000256" key="5">
    <source>
        <dbReference type="ARBA" id="ARBA00022729"/>
    </source>
</evidence>
<dbReference type="InterPro" id="IPR001223">
    <property type="entry name" value="Glyco_hydro18_cat"/>
</dbReference>
<dbReference type="PROSITE" id="PS50941">
    <property type="entry name" value="CHIT_BIND_I_2"/>
    <property type="match status" value="1"/>
</dbReference>
<feature type="compositionally biased region" description="Pro residues" evidence="11">
    <location>
        <begin position="1222"/>
        <end position="1231"/>
    </location>
</feature>
<evidence type="ECO:0000256" key="12">
    <source>
        <dbReference type="SAM" id="SignalP"/>
    </source>
</evidence>
<dbReference type="SUPFAM" id="SSF57016">
    <property type="entry name" value="Plant lectins/antimicrobial peptides"/>
    <property type="match status" value="1"/>
</dbReference>
<dbReference type="GO" id="GO:0016052">
    <property type="term" value="P:carbohydrate catabolic process"/>
    <property type="evidence" value="ECO:0007669"/>
    <property type="project" value="InterPro"/>
</dbReference>
<evidence type="ECO:0000256" key="6">
    <source>
        <dbReference type="ARBA" id="ARBA00022801"/>
    </source>
</evidence>
<dbReference type="OrthoDB" id="73875at2759"/>
<feature type="domain" description="VWFA" evidence="13">
    <location>
        <begin position="1349"/>
        <end position="1575"/>
    </location>
</feature>
<keyword evidence="5 12" id="KW-0732">Signal</keyword>
<dbReference type="GO" id="GO:0008496">
    <property type="term" value="F:mannan endo-1,6-alpha-mannosidase activity"/>
    <property type="evidence" value="ECO:0007669"/>
    <property type="project" value="UniProtKB-EC"/>
</dbReference>
<dbReference type="GO" id="GO:0012505">
    <property type="term" value="C:endomembrane system"/>
    <property type="evidence" value="ECO:0007669"/>
    <property type="project" value="UniProtKB-SubCell"/>
</dbReference>
<comment type="caution">
    <text evidence="16">The sequence shown here is derived from an EMBL/GenBank/DDBJ whole genome shotgun (WGS) entry which is preliminary data.</text>
</comment>
<dbReference type="Pfam" id="PF00187">
    <property type="entry name" value="Chitin_bind_1"/>
    <property type="match status" value="1"/>
</dbReference>
<organism evidence="16 17">
    <name type="scientific">Thyridium curvatum</name>
    <dbReference type="NCBI Taxonomy" id="1093900"/>
    <lineage>
        <taxon>Eukaryota</taxon>
        <taxon>Fungi</taxon>
        <taxon>Dikarya</taxon>
        <taxon>Ascomycota</taxon>
        <taxon>Pezizomycotina</taxon>
        <taxon>Sordariomycetes</taxon>
        <taxon>Sordariomycetidae</taxon>
        <taxon>Thyridiales</taxon>
        <taxon>Thyridiaceae</taxon>
        <taxon>Thyridium</taxon>
    </lineage>
</organism>
<evidence type="ECO:0000256" key="4">
    <source>
        <dbReference type="ARBA" id="ARBA00022669"/>
    </source>
</evidence>
<dbReference type="PROSITE" id="PS51910">
    <property type="entry name" value="GH18_2"/>
    <property type="match status" value="1"/>
</dbReference>
<evidence type="ECO:0000256" key="9">
    <source>
        <dbReference type="ARBA" id="ARBA00023295"/>
    </source>
</evidence>
<evidence type="ECO:0000256" key="10">
    <source>
        <dbReference type="PROSITE-ProRule" id="PRU00261"/>
    </source>
</evidence>
<dbReference type="PANTHER" id="PTHR12145:SF36">
    <property type="entry name" value="MANNAN ENDO-1,6-ALPHA-MANNOSIDASE DCW1"/>
    <property type="match status" value="1"/>
</dbReference>
<feature type="signal peptide" evidence="12">
    <location>
        <begin position="1"/>
        <end position="16"/>
    </location>
</feature>
<dbReference type="Proteomes" id="UP000319257">
    <property type="component" value="Unassembled WGS sequence"/>
</dbReference>
<sequence length="1589" mass="174534">MRKGFVALLWVWGAQAAMDVDLTSDEAMKQAARLKSYDVMTYYKGNQSGQIPGILPGPPPQGDYYWWQGGALWGTMMDYYHYTGDSTYNSVVQEAMLFQTGPPQNSYMPMNWTASLGNDDQAFWGMSAMLAAENNFPNPPEDSPQWLALAQAVFNTQAAPSRHDNECGGGMRWQIPSVNNGYDYKNSIANGCFFNLAARLARYTDNSTYADWVTKTWDWMQGVGLIDGEYNIYDGGHTGHNCTDINRAQFSYNVAIFLQGSAFMYNWTNGDAVWRERVDGLLTNMIKVFFPTGVAKEISCESQDRITCTTDMLSFKGYVHRWLAVTSQLAPFTHQRIADVLRSSARAAVAQCEGRVCGFRWVQGSYDGSHGAGQEMNVLGALLSLLAVDGAGAAPVTAKDGGSSQGDYNAGGEPDYMPNHRPITVGDKAGAGVLTAYHTSDLPDKSLTAGINYVITAFANSSLFASEPAGTYQPFKNLSDIRPLFDNGTKVCMAIGGWGDNAGFGQGAKTPESRKAFAKNIADTVERLGYDCVDMDWEYPGGNGQDYRQIPNSKKVDEIDQFPLVLAEIKAAIGSKELSIAVPGREGDMMAYDAAHCAAINKVVDFVNVMTYDMMNRRDNVTDYHVSVKATFDTIDTYIQRGMDAAKLNIGIPFYAKFFATKPGADCSKGIGCPTELLEDAQGADTGKSGAMTFEKGNFVAAPTNLTSSPNLSCGVGTFYKCGTGQCCSQYGWCGNTTAHCGTGCQSEYGKCEGADVKASFKKALANGKTDVEAGAQWYWDASERLFWTWDTAELISQKIAKLKCHGVGGFMAWSLGEDGYDWSHLKAMQRGPFTLKPVSTTSASRFSIPQHRSSASRMQMFRSSKPAFLNVTVRNLPPGTTQDDVVRHINGIVLGAQPKVGPVVLDADKRMLHTSVTLQLDSDAACRNACAALHGSRFYPLNPEQPNQSADLAVKEDFLGVTTVAEHDDAQFDIYFVHGLGGHAFRTWSTTNRVPPVMWPRDLLPEDVKAAGLSGRFSTIGYQAQAFDTWSATTTIQHAARNLLVQIATDRPEAILNELYLESNQTVRHEQYRRISTKDGQCLVRGIFFFGTPFEGSQLANHASKFVKFLGGNEALIDSLKFRADGLRTIVSQFNQLRNNVNTKIPILIAYEKAPLYGIKFVTRPESAMSVFEDVTSVGIDGDHKTMIKFSDRHDAGYRTISQLLIRMIASTLSIAASSPPLSPASPAKPPETSFNPTLSRRSHTMSTISSTRTMPPAYSSLLSQRPDSESTRPFSVQGALSSPTGRPLSFHPGQPISPPGTSNGGTTRLPFHHPPKAVHRANLVPVPEDGGGGTEDTTRLARLSQFDTVFVIDDSGSMNEQDGGDRSRWEVLIDSMKYIVDIVCHYDPNGVDVRFLFNDAKDESEIREGQRVLDLLSNEVEPDDGGGGTFMAQVLWMVLQDQLDRFEEFRAEMKRAASSSSRGRREARPRAPRKLNLICITDGEATDKEEVESTIVDAARRLDELKAPSNQIGIQFVQIGNNDKAAAWLKLLDDKLKQMYNVRDIVDTRPFNSPETLDLSFQQRLQRILLGAILREVDDEEDEEDQG</sequence>
<dbReference type="Gene3D" id="1.50.10.20">
    <property type="match status" value="1"/>
</dbReference>
<feature type="chain" id="PRO_5021200537" description="Mannan endo-1,6-alpha-mannosidase" evidence="12">
    <location>
        <begin position="17"/>
        <end position="1589"/>
    </location>
</feature>
<dbReference type="STRING" id="1093900.A0A507AN32"/>
<evidence type="ECO:0000256" key="1">
    <source>
        <dbReference type="ARBA" id="ARBA00001452"/>
    </source>
</evidence>
<evidence type="ECO:0000313" key="16">
    <source>
        <dbReference type="EMBL" id="TPX11302.1"/>
    </source>
</evidence>
<feature type="compositionally biased region" description="Polar residues" evidence="11">
    <location>
        <begin position="1262"/>
        <end position="1286"/>
    </location>
</feature>
<dbReference type="Pfam" id="PF00704">
    <property type="entry name" value="Glyco_hydro_18"/>
    <property type="match status" value="1"/>
</dbReference>
<dbReference type="SMART" id="SM00636">
    <property type="entry name" value="Glyco_18"/>
    <property type="match status" value="1"/>
</dbReference>
<evidence type="ECO:0000259" key="14">
    <source>
        <dbReference type="PROSITE" id="PS50941"/>
    </source>
</evidence>
<keyword evidence="4 10" id="KW-0147">Chitin-binding</keyword>
<feature type="compositionally biased region" description="Polar residues" evidence="11">
    <location>
        <begin position="1234"/>
        <end position="1255"/>
    </location>
</feature>
<dbReference type="SUPFAM" id="SSF51445">
    <property type="entry name" value="(Trans)glycosidases"/>
    <property type="match status" value="1"/>
</dbReference>
<dbReference type="Gene3D" id="3.40.50.410">
    <property type="entry name" value="von Willebrand factor, type A domain"/>
    <property type="match status" value="1"/>
</dbReference>
<dbReference type="InParanoid" id="A0A507AN32"/>
<comment type="catalytic activity">
    <reaction evidence="1">
        <text>Random hydrolysis of (1-&gt;6)-alpha-D-mannosidic linkages in unbranched (1-&gt;6)-mannans.</text>
        <dbReference type="EC" id="3.2.1.101"/>
    </reaction>
</comment>
<dbReference type="InterPro" id="IPR008928">
    <property type="entry name" value="6-hairpin_glycosidase_sf"/>
</dbReference>
<comment type="caution">
    <text evidence="10">Lacks conserved residue(s) required for the propagation of feature annotation.</text>
</comment>
<dbReference type="GO" id="GO:0008061">
    <property type="term" value="F:chitin binding"/>
    <property type="evidence" value="ECO:0007669"/>
    <property type="project" value="UniProtKB-UniRule"/>
</dbReference>
<feature type="disulfide bond" evidence="10">
    <location>
        <begin position="722"/>
        <end position="734"/>
    </location>
</feature>
<dbReference type="Gene3D" id="3.20.20.80">
    <property type="entry name" value="Glycosidases"/>
    <property type="match status" value="1"/>
</dbReference>
<reference evidence="16 17" key="1">
    <citation type="submission" date="2019-06" db="EMBL/GenBank/DDBJ databases">
        <title>Draft genome sequence of the filamentous fungus Phialemoniopsis curvata isolated from diesel fuel.</title>
        <authorList>
            <person name="Varaljay V.A."/>
            <person name="Lyon W.J."/>
            <person name="Crouch A.L."/>
            <person name="Drake C.E."/>
            <person name="Hollomon J.M."/>
            <person name="Nadeau L.J."/>
            <person name="Nunn H.S."/>
            <person name="Stevenson B.S."/>
            <person name="Bojanowski C.L."/>
            <person name="Crookes-Goodson W.J."/>
        </authorList>
    </citation>
    <scope>NUCLEOTIDE SEQUENCE [LARGE SCALE GENOMIC DNA]</scope>
    <source>
        <strain evidence="16 17">D216</strain>
    </source>
</reference>
<feature type="disulfide bond" evidence="10">
    <location>
        <begin position="727"/>
        <end position="741"/>
    </location>
</feature>
<evidence type="ECO:0000256" key="8">
    <source>
        <dbReference type="ARBA" id="ARBA00023180"/>
    </source>
</evidence>
<dbReference type="SMART" id="SM00270">
    <property type="entry name" value="ChtBD1"/>
    <property type="match status" value="1"/>
</dbReference>
<protein>
    <recommendedName>
        <fullName evidence="18">Mannan endo-1,6-alpha-mannosidase</fullName>
    </recommendedName>
</protein>
<evidence type="ECO:0000259" key="13">
    <source>
        <dbReference type="PROSITE" id="PS50234"/>
    </source>
</evidence>
<proteinExistence type="inferred from homology"/>
<dbReference type="PROSITE" id="PS50234">
    <property type="entry name" value="VWFA"/>
    <property type="match status" value="1"/>
</dbReference>
<dbReference type="PANTHER" id="PTHR12145">
    <property type="entry name" value="MANNAN ENDO-1,6-ALPHA-MANNOSIDASE DCW1"/>
    <property type="match status" value="1"/>
</dbReference>
<feature type="domain" description="Chitin-binding type-1" evidence="14">
    <location>
        <begin position="711"/>
        <end position="754"/>
    </location>
</feature>
<dbReference type="InterPro" id="IPR002035">
    <property type="entry name" value="VWF_A"/>
</dbReference>
<gene>
    <name evidence="16" type="ORF">E0L32_001120</name>
</gene>
<accession>A0A507AN32</accession>
<dbReference type="FunFam" id="1.50.10.20:FF:000006">
    <property type="entry name" value="Mannan endo-1,6-alpha-mannosidase"/>
    <property type="match status" value="1"/>
</dbReference>
<dbReference type="EMBL" id="SKBQ01000004">
    <property type="protein sequence ID" value="TPX11302.1"/>
    <property type="molecule type" value="Genomic_DNA"/>
</dbReference>
<keyword evidence="8" id="KW-0325">Glycoprotein</keyword>
<dbReference type="SMART" id="SM00327">
    <property type="entry name" value="VWA"/>
    <property type="match status" value="1"/>
</dbReference>
<comment type="subcellular location">
    <subcellularLocation>
        <location evidence="2">Endomembrane system</location>
    </subcellularLocation>
</comment>
<evidence type="ECO:0000313" key="17">
    <source>
        <dbReference type="Proteomes" id="UP000319257"/>
    </source>
</evidence>
<dbReference type="InterPro" id="IPR036861">
    <property type="entry name" value="Endochitinase-like_sf"/>
</dbReference>
<comment type="similarity">
    <text evidence="3">Belongs to the glycosyl hydrolase 76 family.</text>
</comment>
<dbReference type="CDD" id="cd11618">
    <property type="entry name" value="ChtBD1_1"/>
    <property type="match status" value="1"/>
</dbReference>
<dbReference type="InterPro" id="IPR014480">
    <property type="entry name" value="Mannan-1_6-alpha_mannosidase"/>
</dbReference>
<dbReference type="RefSeq" id="XP_030993013.1">
    <property type="nucleotide sequence ID" value="XM_031133950.1"/>
</dbReference>
<evidence type="ECO:0000256" key="3">
    <source>
        <dbReference type="ARBA" id="ARBA00009699"/>
    </source>
</evidence>
<dbReference type="SUPFAM" id="SSF53300">
    <property type="entry name" value="vWA-like"/>
    <property type="match status" value="1"/>
</dbReference>
<evidence type="ECO:0000256" key="2">
    <source>
        <dbReference type="ARBA" id="ARBA00004308"/>
    </source>
</evidence>
<feature type="domain" description="GH18" evidence="15">
    <location>
        <begin position="428"/>
        <end position="836"/>
    </location>
</feature>
<dbReference type="GO" id="GO:0009272">
    <property type="term" value="P:fungal-type cell wall biogenesis"/>
    <property type="evidence" value="ECO:0007669"/>
    <property type="project" value="TreeGrafter"/>
</dbReference>